<evidence type="ECO:0000259" key="2">
    <source>
        <dbReference type="Pfam" id="PF24864"/>
    </source>
</evidence>
<dbReference type="OrthoDB" id="3801532at2759"/>
<protein>
    <recommendedName>
        <fullName evidence="2">DUF7730 domain-containing protein</fullName>
    </recommendedName>
</protein>
<dbReference type="AlphaFoldDB" id="A0A1Y2A7N9"/>
<dbReference type="InterPro" id="IPR056632">
    <property type="entry name" value="DUF7730"/>
</dbReference>
<evidence type="ECO:0000256" key="1">
    <source>
        <dbReference type="SAM" id="MobiDB-lite"/>
    </source>
</evidence>
<name>A0A1Y2A7N9_9PLEO</name>
<comment type="caution">
    <text evidence="3">The sequence shown here is derived from an EMBL/GenBank/DDBJ whole genome shotgun (WGS) entry which is preliminary data.</text>
</comment>
<proteinExistence type="predicted"/>
<feature type="region of interest" description="Disordered" evidence="1">
    <location>
        <begin position="1"/>
        <end position="26"/>
    </location>
</feature>
<dbReference type="EMBL" id="MCFA01000006">
    <property type="protein sequence ID" value="ORY18501.1"/>
    <property type="molecule type" value="Genomic_DNA"/>
</dbReference>
<evidence type="ECO:0000313" key="3">
    <source>
        <dbReference type="EMBL" id="ORY18501.1"/>
    </source>
</evidence>
<sequence length="373" mass="42744">MGNKNGNKNKEKKRSERDVKENGGEESAKRFLGLPPEIRCLVYEAYFQARWKEIEVDLQKGGKLVASGRFDETYDRRIRKEGGDWLASRLAIIDASNKWEAEKSVDAVPLLRTCRTVYREATPLLYSLPTFYFQRPESLLAFCGTIPPPRFHAIQHIVLRLGKRGSGDQFGSFGRPTEEFTFAFLHRSQISRYYNREALQLPDVQHCQKISKSRPKTERFSLGKGTLVNKTGEKKNREKKKRNYTTTVLPMICAVLSRMQGLRELEIVDDHCPPGVLHASNREEWYEQYVLRAAGQISGAGMRRFVVRLEYPTMDGLIGGNEKMVSQWKRGGDDNGEEGWRVVLDNVTVNGNESWRRKGPVPVCDRPTLSSRR</sequence>
<reference evidence="3 4" key="1">
    <citation type="submission" date="2016-07" db="EMBL/GenBank/DDBJ databases">
        <title>Pervasive Adenine N6-methylation of Active Genes in Fungi.</title>
        <authorList>
            <consortium name="DOE Joint Genome Institute"/>
            <person name="Mondo S.J."/>
            <person name="Dannebaum R.O."/>
            <person name="Kuo R.C."/>
            <person name="Labutti K."/>
            <person name="Haridas S."/>
            <person name="Kuo A."/>
            <person name="Salamov A."/>
            <person name="Ahrendt S.R."/>
            <person name="Lipzen A."/>
            <person name="Sullivan W."/>
            <person name="Andreopoulos W.B."/>
            <person name="Clum A."/>
            <person name="Lindquist E."/>
            <person name="Daum C."/>
            <person name="Ramamoorthy G.K."/>
            <person name="Gryganskyi A."/>
            <person name="Culley D."/>
            <person name="Magnuson J.K."/>
            <person name="James T.Y."/>
            <person name="O'Malley M.A."/>
            <person name="Stajich J.E."/>
            <person name="Spatafora J.W."/>
            <person name="Visel A."/>
            <person name="Grigoriev I.V."/>
        </authorList>
    </citation>
    <scope>NUCLEOTIDE SEQUENCE [LARGE SCALE GENOMIC DNA]</scope>
    <source>
        <strain evidence="3 4">CBS 115471</strain>
    </source>
</reference>
<gene>
    <name evidence="3" type="ORF">BCR34DRAFT_553721</name>
</gene>
<feature type="domain" description="DUF7730" evidence="2">
    <location>
        <begin position="31"/>
        <end position="161"/>
    </location>
</feature>
<dbReference type="Pfam" id="PF24864">
    <property type="entry name" value="DUF7730"/>
    <property type="match status" value="1"/>
</dbReference>
<accession>A0A1Y2A7N9</accession>
<organism evidence="3 4">
    <name type="scientific">Clohesyomyces aquaticus</name>
    <dbReference type="NCBI Taxonomy" id="1231657"/>
    <lineage>
        <taxon>Eukaryota</taxon>
        <taxon>Fungi</taxon>
        <taxon>Dikarya</taxon>
        <taxon>Ascomycota</taxon>
        <taxon>Pezizomycotina</taxon>
        <taxon>Dothideomycetes</taxon>
        <taxon>Pleosporomycetidae</taxon>
        <taxon>Pleosporales</taxon>
        <taxon>Lindgomycetaceae</taxon>
        <taxon>Clohesyomyces</taxon>
    </lineage>
</organism>
<evidence type="ECO:0000313" key="4">
    <source>
        <dbReference type="Proteomes" id="UP000193144"/>
    </source>
</evidence>
<dbReference type="Proteomes" id="UP000193144">
    <property type="component" value="Unassembled WGS sequence"/>
</dbReference>
<dbReference type="PANTHER" id="PTHR38790">
    <property type="entry name" value="2EXR DOMAIN-CONTAINING PROTEIN-RELATED"/>
    <property type="match status" value="1"/>
</dbReference>
<feature type="compositionally biased region" description="Basic and acidic residues" evidence="1">
    <location>
        <begin position="13"/>
        <end position="26"/>
    </location>
</feature>
<keyword evidence="4" id="KW-1185">Reference proteome</keyword>